<evidence type="ECO:0000313" key="2">
    <source>
        <dbReference type="Proteomes" id="UP000249920"/>
    </source>
</evidence>
<dbReference type="EMBL" id="AP018487">
    <property type="protein sequence ID" value="BBC53876.1"/>
    <property type="molecule type" value="Genomic_DNA"/>
</dbReference>
<dbReference type="GeneID" id="65105617"/>
<reference evidence="1" key="1">
    <citation type="submission" date="2018-01" db="EMBL/GenBank/DDBJ databases">
        <title>Genome sequence of Mycobacterium phage HC.</title>
        <authorList>
            <person name="Uchiyama J."/>
            <person name="Matsuzaki S."/>
        </authorList>
    </citation>
    <scope>NUCLEOTIDE SEQUENCE [LARGE SCALE GENOMIC DNA]</scope>
</reference>
<proteinExistence type="predicted"/>
<evidence type="ECO:0000313" key="1">
    <source>
        <dbReference type="EMBL" id="BBC53876.1"/>
    </source>
</evidence>
<accession>A0A2Z5XVJ9</accession>
<keyword evidence="2" id="KW-1185">Reference proteome</keyword>
<protein>
    <submittedName>
        <fullName evidence="1">Putative terminase</fullName>
    </submittedName>
</protein>
<dbReference type="RefSeq" id="YP_010088182.1">
    <property type="nucleotide sequence ID" value="NC_055707.1"/>
</dbReference>
<dbReference type="Proteomes" id="UP000249920">
    <property type="component" value="Segment"/>
</dbReference>
<sequence>MARAKGKPFITLGFYAIAWIEHFLVHGPGDVQGQPIELDDEFATFILKAYALHPDGSRKVRRAFLSRPKGRSKSGLAAMIECFEALGECRFDHWAEPGELSDWGYEYEPGEPVGRRLTYVEALNVATEEGQAGNTYDAVYYMLHPETCSQELLDYFGPIDAGLTRVNLPDARGFIEPVTASNDSKDGGKSTFIVADETHLWTPPTAGKFKLGKMHQTMVRNLLKRKVASGWMLETSTMYAEGEQSVAEGTHDYAKRIAASGRDDGQLLFDHRQASDHWDLEDRGQRLKALREAYGPAAEWMDLEAIADYWDDPQASHAEFRRFWLNQPVPLVDLNVFSYDRWITLKDRTVEPPQRAVLTIAVATDRSWSCIGVAGDVGGRTLVMCHSMEGTNTVVGKVAELKAARSIVEVALVGAQAKELKPSLTKAGIEFEVMNGADEGASCGAFQTAVKDGTVVHLGQAELDRAVKNASTRRVGDSERWDRRDPKVDDSPIVACSAAYYRWGVVNVAPVKVWQPFWT</sequence>
<name>A0A2Z5XVJ9_9CAUD</name>
<dbReference type="KEGG" id="vg:65105617"/>
<organism evidence="1 2">
    <name type="scientific">Mycobacterium phage HC</name>
    <dbReference type="NCBI Taxonomy" id="2077135"/>
    <lineage>
        <taxon>Viruses</taxon>
        <taxon>Duplodnaviria</taxon>
        <taxon>Heunggongvirae</taxon>
        <taxon>Uroviricota</taxon>
        <taxon>Caudoviricetes</taxon>
        <taxon>Chebruvirinae</taxon>
        <taxon>Brujitavirus</taxon>
        <taxon>Brujitavirus HC</taxon>
    </lineage>
</organism>